<dbReference type="Proteomes" id="UP000588083">
    <property type="component" value="Unassembled WGS sequence"/>
</dbReference>
<name>A0A6V8NHM1_9ACTN</name>
<organism evidence="8 12">
    <name type="scientific">Candidatus Hakubella thermalkaliphila</name>
    <dbReference type="NCBI Taxonomy" id="2754717"/>
    <lineage>
        <taxon>Bacteria</taxon>
        <taxon>Bacillati</taxon>
        <taxon>Actinomycetota</taxon>
        <taxon>Actinomycetota incertae sedis</taxon>
        <taxon>Candidatus Hakubellales</taxon>
        <taxon>Candidatus Hakubellaceae</taxon>
        <taxon>Candidatus Hakubella</taxon>
    </lineage>
</organism>
<keyword evidence="3" id="KW-0813">Transport</keyword>
<reference evidence="11 12" key="1">
    <citation type="journal article" date="2020" name="Front. Microbiol.">
        <title>Single-cell genomics of novel Actinobacteria with the Wood-Ljungdahl pathway discovered in a serpentinizing system.</title>
        <authorList>
            <person name="Merino N."/>
            <person name="Kawai M."/>
            <person name="Boyd E.S."/>
            <person name="Colman D.R."/>
            <person name="McGlynn S.E."/>
            <person name="Nealson K.H."/>
            <person name="Kurokawa K."/>
            <person name="Hongoh Y."/>
        </authorList>
    </citation>
    <scope>NUCLEOTIDE SEQUENCE [LARGE SCALE GENOMIC DNA]</scope>
    <source>
        <strain evidence="8 12">S03</strain>
        <strain evidence="9 13">S34</strain>
        <strain evidence="10 11">S47</strain>
    </source>
</reference>
<accession>A0A6V8NHM1</accession>
<evidence type="ECO:0000313" key="11">
    <source>
        <dbReference type="Proteomes" id="UP000569018"/>
    </source>
</evidence>
<comment type="similarity">
    <text evidence="2">Belongs to the ABC transporter superfamily.</text>
</comment>
<dbReference type="AlphaFoldDB" id="A0A6V8NHM1"/>
<dbReference type="Pfam" id="PF00005">
    <property type="entry name" value="ABC_tran"/>
    <property type="match status" value="1"/>
</dbReference>
<dbReference type="RefSeq" id="WP_176236322.1">
    <property type="nucleotide sequence ID" value="NZ_BLRU01000132.1"/>
</dbReference>
<comment type="subcellular location">
    <subcellularLocation>
        <location evidence="1">Cell membrane</location>
        <topology evidence="1">Peripheral membrane protein</topology>
    </subcellularLocation>
</comment>
<dbReference type="PANTHER" id="PTHR42711:SF5">
    <property type="entry name" value="ABC TRANSPORTER ATP-BINDING PROTEIN NATA"/>
    <property type="match status" value="1"/>
</dbReference>
<keyword evidence="5 8" id="KW-0067">ATP-binding</keyword>
<feature type="domain" description="ABC transporter" evidence="7">
    <location>
        <begin position="22"/>
        <end position="116"/>
    </location>
</feature>
<dbReference type="Proteomes" id="UP000574717">
    <property type="component" value="Unassembled WGS sequence"/>
</dbReference>
<dbReference type="GO" id="GO:0005886">
    <property type="term" value="C:plasma membrane"/>
    <property type="evidence" value="ECO:0007669"/>
    <property type="project" value="UniProtKB-SubCell"/>
</dbReference>
<dbReference type="Gene3D" id="3.40.50.300">
    <property type="entry name" value="P-loop containing nucleotide triphosphate hydrolases"/>
    <property type="match status" value="1"/>
</dbReference>
<evidence type="ECO:0000313" key="12">
    <source>
        <dbReference type="Proteomes" id="UP000574717"/>
    </source>
</evidence>
<evidence type="ECO:0000256" key="6">
    <source>
        <dbReference type="ARBA" id="ARBA00023251"/>
    </source>
</evidence>
<dbReference type="EMBL" id="BLRU01000132">
    <property type="protein sequence ID" value="GFP19745.1"/>
    <property type="molecule type" value="Genomic_DNA"/>
</dbReference>
<keyword evidence="13" id="KW-1185">Reference proteome</keyword>
<dbReference type="InterPro" id="IPR003439">
    <property type="entry name" value="ABC_transporter-like_ATP-bd"/>
</dbReference>
<dbReference type="SUPFAM" id="SSF52540">
    <property type="entry name" value="P-loop containing nucleoside triphosphate hydrolases"/>
    <property type="match status" value="1"/>
</dbReference>
<dbReference type="PANTHER" id="PTHR42711">
    <property type="entry name" value="ABC TRANSPORTER ATP-BINDING PROTEIN"/>
    <property type="match status" value="1"/>
</dbReference>
<evidence type="ECO:0000259" key="7">
    <source>
        <dbReference type="Pfam" id="PF00005"/>
    </source>
</evidence>
<dbReference type="GO" id="GO:0016887">
    <property type="term" value="F:ATP hydrolysis activity"/>
    <property type="evidence" value="ECO:0007669"/>
    <property type="project" value="InterPro"/>
</dbReference>
<dbReference type="EMBL" id="BLRZ01000291">
    <property type="protein sequence ID" value="GFP31380.1"/>
    <property type="molecule type" value="Genomic_DNA"/>
</dbReference>
<evidence type="ECO:0000313" key="8">
    <source>
        <dbReference type="EMBL" id="GFP19745.1"/>
    </source>
</evidence>
<evidence type="ECO:0000313" key="9">
    <source>
        <dbReference type="EMBL" id="GFP31380.1"/>
    </source>
</evidence>
<comment type="caution">
    <text evidence="8">The sequence shown here is derived from an EMBL/GenBank/DDBJ whole genome shotgun (WGS) entry which is preliminary data.</text>
</comment>
<evidence type="ECO:0000256" key="3">
    <source>
        <dbReference type="ARBA" id="ARBA00022448"/>
    </source>
</evidence>
<gene>
    <name evidence="8" type="ORF">HKBW3S03_01249</name>
    <name evidence="9" type="ORF">HKBW3S34_02300</name>
    <name evidence="10" type="ORF">HKBW3S47_02171</name>
</gene>
<keyword evidence="6" id="KW-0046">Antibiotic resistance</keyword>
<dbReference type="InterPro" id="IPR027417">
    <property type="entry name" value="P-loop_NTPase"/>
</dbReference>
<evidence type="ECO:0000256" key="4">
    <source>
        <dbReference type="ARBA" id="ARBA00022741"/>
    </source>
</evidence>
<evidence type="ECO:0000313" key="10">
    <source>
        <dbReference type="EMBL" id="GFP40474.1"/>
    </source>
</evidence>
<proteinExistence type="inferred from homology"/>
<evidence type="ECO:0000256" key="1">
    <source>
        <dbReference type="ARBA" id="ARBA00004202"/>
    </source>
</evidence>
<evidence type="ECO:0000313" key="13">
    <source>
        <dbReference type="Proteomes" id="UP000588083"/>
    </source>
</evidence>
<dbReference type="GO" id="GO:0046677">
    <property type="term" value="P:response to antibiotic"/>
    <property type="evidence" value="ECO:0007669"/>
    <property type="project" value="UniProtKB-KW"/>
</dbReference>
<sequence length="150" mass="15822">MPSSVIEINGLVKKYGDRVTVQDVGFSVLEGEIFGLLEPNGAGKTTILSILATLLSPDEGQVTIAGHDLTREADQIKPLIGFVPQELALYSTLSAWDNLVFFGRIYGLKGAGPPRAHRGGADPGGTTRQAGLLEVLKPEAEVVSQCPSGH</sequence>
<dbReference type="GO" id="GO:0005524">
    <property type="term" value="F:ATP binding"/>
    <property type="evidence" value="ECO:0007669"/>
    <property type="project" value="UniProtKB-KW"/>
</dbReference>
<dbReference type="EMBL" id="BLSD01000267">
    <property type="protein sequence ID" value="GFP40474.1"/>
    <property type="molecule type" value="Genomic_DNA"/>
</dbReference>
<dbReference type="Proteomes" id="UP000569018">
    <property type="component" value="Unassembled WGS sequence"/>
</dbReference>
<evidence type="ECO:0000256" key="5">
    <source>
        <dbReference type="ARBA" id="ARBA00022840"/>
    </source>
</evidence>
<dbReference type="InterPro" id="IPR050763">
    <property type="entry name" value="ABC_transporter_ATP-binding"/>
</dbReference>
<evidence type="ECO:0000256" key="2">
    <source>
        <dbReference type="ARBA" id="ARBA00005417"/>
    </source>
</evidence>
<protein>
    <submittedName>
        <fullName evidence="8">ABC-2 type transport system ATP-binding protein</fullName>
    </submittedName>
</protein>
<keyword evidence="4" id="KW-0547">Nucleotide-binding</keyword>